<reference evidence="1 2" key="1">
    <citation type="journal article" date="2019" name="Emerg. Microbes Infect.">
        <title>Comprehensive subspecies identification of 175 nontuberculous mycobacteria species based on 7547 genomic profiles.</title>
        <authorList>
            <person name="Matsumoto Y."/>
            <person name="Kinjo T."/>
            <person name="Motooka D."/>
            <person name="Nabeya D."/>
            <person name="Jung N."/>
            <person name="Uechi K."/>
            <person name="Horii T."/>
            <person name="Iida T."/>
            <person name="Fujita J."/>
            <person name="Nakamura S."/>
        </authorList>
    </citation>
    <scope>NUCLEOTIDE SEQUENCE [LARGE SCALE GENOMIC DNA]</scope>
    <source>
        <strain evidence="1 2">JCM 14742</strain>
    </source>
</reference>
<organism evidence="1 2">
    <name type="scientific">Mycobacterium parmense</name>
    <dbReference type="NCBI Taxonomy" id="185642"/>
    <lineage>
        <taxon>Bacteria</taxon>
        <taxon>Bacillati</taxon>
        <taxon>Actinomycetota</taxon>
        <taxon>Actinomycetes</taxon>
        <taxon>Mycobacteriales</taxon>
        <taxon>Mycobacteriaceae</taxon>
        <taxon>Mycobacterium</taxon>
        <taxon>Mycobacterium simiae complex</taxon>
    </lineage>
</organism>
<gene>
    <name evidence="1" type="ORF">MPRM_27070</name>
</gene>
<keyword evidence="2" id="KW-1185">Reference proteome</keyword>
<accession>A0A7I7YU66</accession>
<sequence length="432" mass="46424">MADTLLFFGTTSNGSTTIWRSTSSGFTPISNSSHDVVNEPPNPSYAPPPYLLFAQNHIYAQSGSGNLLVWDTSNWTSALYGSDGLNPQGFAAYGDLVYFNGSWLPGLEGPVQDLFSTNGAELSQITNTGLNPCSLAVAFGKLFFSGYNGSNNVLYAYDGSTVEQVGVDVVNPQYLTVSVAGPEFATEFPPPTHLVPGPRLFMSGQDFDGGPTWLYRYDGSTLTKIAPTTADHSDGLQPYNLAGLVWIGETEIGATEAAPWQSALFFSGVNANTKTGLWMFDGTTAREITTPAPSGGDHNSSVYPFNITGFEGKGTLYFTAYDIYIGSSPSQRGLFMYDPVENHVSEIIKSSTAKLDPQFNTDWENPPFFNQTTMTVFNNDLYFSAKAGSGAESVPNLWRANLNSQGDAANPGHVYVEGDPGLQPFSLTTADL</sequence>
<dbReference type="Proteomes" id="UP000467105">
    <property type="component" value="Chromosome"/>
</dbReference>
<dbReference type="SUPFAM" id="SSF63825">
    <property type="entry name" value="YWTD domain"/>
    <property type="match status" value="1"/>
</dbReference>
<name>A0A7I7YU66_9MYCO</name>
<dbReference type="AlphaFoldDB" id="A0A7I7YU66"/>
<dbReference type="EMBL" id="AP022614">
    <property type="protein sequence ID" value="BBZ45426.1"/>
    <property type="molecule type" value="Genomic_DNA"/>
</dbReference>
<proteinExistence type="predicted"/>
<evidence type="ECO:0000313" key="2">
    <source>
        <dbReference type="Proteomes" id="UP000467105"/>
    </source>
</evidence>
<evidence type="ECO:0000313" key="1">
    <source>
        <dbReference type="EMBL" id="BBZ45426.1"/>
    </source>
</evidence>
<protein>
    <submittedName>
        <fullName evidence="1">Uncharacterized protein</fullName>
    </submittedName>
</protein>